<evidence type="ECO:0000259" key="5">
    <source>
        <dbReference type="PROSITE" id="PS50089"/>
    </source>
</evidence>
<dbReference type="SMART" id="SM00184">
    <property type="entry name" value="RING"/>
    <property type="match status" value="1"/>
</dbReference>
<dbReference type="SUPFAM" id="SSF57850">
    <property type="entry name" value="RING/U-box"/>
    <property type="match status" value="1"/>
</dbReference>
<protein>
    <recommendedName>
        <fullName evidence="5">RING-type domain-containing protein</fullName>
    </recommendedName>
</protein>
<name>V4A954_LOTGI</name>
<evidence type="ECO:0000256" key="2">
    <source>
        <dbReference type="ARBA" id="ARBA00022771"/>
    </source>
</evidence>
<evidence type="ECO:0000313" key="7">
    <source>
        <dbReference type="Proteomes" id="UP000030746"/>
    </source>
</evidence>
<evidence type="ECO:0000256" key="4">
    <source>
        <dbReference type="PROSITE-ProRule" id="PRU00175"/>
    </source>
</evidence>
<dbReference type="GO" id="GO:0061630">
    <property type="term" value="F:ubiquitin protein ligase activity"/>
    <property type="evidence" value="ECO:0007669"/>
    <property type="project" value="TreeGrafter"/>
</dbReference>
<feature type="non-terminal residue" evidence="6">
    <location>
        <position position="63"/>
    </location>
</feature>
<evidence type="ECO:0000256" key="1">
    <source>
        <dbReference type="ARBA" id="ARBA00022723"/>
    </source>
</evidence>
<sequence>MATALTKYPNLECSICLGSFKTPKIVPCGHSFCLECLVRYTDCREETFPCPYCKQVVEIPRGG</sequence>
<dbReference type="EMBL" id="KB202237">
    <property type="protein sequence ID" value="ESO91595.1"/>
    <property type="molecule type" value="Genomic_DNA"/>
</dbReference>
<dbReference type="AlphaFoldDB" id="V4A954"/>
<dbReference type="OrthoDB" id="6133371at2759"/>
<keyword evidence="2 4" id="KW-0863">Zinc-finger</keyword>
<dbReference type="InterPro" id="IPR017907">
    <property type="entry name" value="Znf_RING_CS"/>
</dbReference>
<dbReference type="GeneID" id="20232074"/>
<dbReference type="OMA" id="YWDAEGS"/>
<dbReference type="KEGG" id="lgi:LOTGIDRAFT_122176"/>
<dbReference type="PANTHER" id="PTHR25462">
    <property type="entry name" value="BONUS, ISOFORM C-RELATED"/>
    <property type="match status" value="1"/>
</dbReference>
<dbReference type="HOGENOM" id="CLU_013137_20_2_1"/>
<evidence type="ECO:0000313" key="6">
    <source>
        <dbReference type="EMBL" id="ESO91595.1"/>
    </source>
</evidence>
<evidence type="ECO:0000256" key="3">
    <source>
        <dbReference type="ARBA" id="ARBA00022833"/>
    </source>
</evidence>
<dbReference type="PROSITE" id="PS00518">
    <property type="entry name" value="ZF_RING_1"/>
    <property type="match status" value="1"/>
</dbReference>
<dbReference type="Pfam" id="PF13445">
    <property type="entry name" value="zf-RING_UBOX"/>
    <property type="match status" value="1"/>
</dbReference>
<proteinExistence type="predicted"/>
<organism evidence="6 7">
    <name type="scientific">Lottia gigantea</name>
    <name type="common">Giant owl limpet</name>
    <dbReference type="NCBI Taxonomy" id="225164"/>
    <lineage>
        <taxon>Eukaryota</taxon>
        <taxon>Metazoa</taxon>
        <taxon>Spiralia</taxon>
        <taxon>Lophotrochozoa</taxon>
        <taxon>Mollusca</taxon>
        <taxon>Gastropoda</taxon>
        <taxon>Patellogastropoda</taxon>
        <taxon>Lottioidea</taxon>
        <taxon>Lottiidae</taxon>
        <taxon>Lottia</taxon>
    </lineage>
</organism>
<reference evidence="6 7" key="1">
    <citation type="journal article" date="2013" name="Nature">
        <title>Insights into bilaterian evolution from three spiralian genomes.</title>
        <authorList>
            <person name="Simakov O."/>
            <person name="Marletaz F."/>
            <person name="Cho S.J."/>
            <person name="Edsinger-Gonzales E."/>
            <person name="Havlak P."/>
            <person name="Hellsten U."/>
            <person name="Kuo D.H."/>
            <person name="Larsson T."/>
            <person name="Lv J."/>
            <person name="Arendt D."/>
            <person name="Savage R."/>
            <person name="Osoegawa K."/>
            <person name="de Jong P."/>
            <person name="Grimwood J."/>
            <person name="Chapman J.A."/>
            <person name="Shapiro H."/>
            <person name="Aerts A."/>
            <person name="Otillar R.P."/>
            <person name="Terry A.Y."/>
            <person name="Boore J.L."/>
            <person name="Grigoriev I.V."/>
            <person name="Lindberg D.R."/>
            <person name="Seaver E.C."/>
            <person name="Weisblat D.A."/>
            <person name="Putnam N.H."/>
            <person name="Rokhsar D.S."/>
        </authorList>
    </citation>
    <scope>NUCLEOTIDE SEQUENCE [LARGE SCALE GENOMIC DNA]</scope>
</reference>
<dbReference type="RefSeq" id="XP_009057663.1">
    <property type="nucleotide sequence ID" value="XM_009059415.1"/>
</dbReference>
<gene>
    <name evidence="6" type="ORF">LOTGIDRAFT_122176</name>
</gene>
<dbReference type="PANTHER" id="PTHR25462:SF296">
    <property type="entry name" value="MEIOTIC P26, ISOFORM F"/>
    <property type="match status" value="1"/>
</dbReference>
<dbReference type="Gene3D" id="3.30.40.10">
    <property type="entry name" value="Zinc/RING finger domain, C3HC4 (zinc finger)"/>
    <property type="match status" value="1"/>
</dbReference>
<dbReference type="InterPro" id="IPR013083">
    <property type="entry name" value="Znf_RING/FYVE/PHD"/>
</dbReference>
<dbReference type="InterPro" id="IPR027370">
    <property type="entry name" value="Znf-RING_euk"/>
</dbReference>
<keyword evidence="1" id="KW-0479">Metal-binding</keyword>
<dbReference type="GO" id="GO:0008270">
    <property type="term" value="F:zinc ion binding"/>
    <property type="evidence" value="ECO:0007669"/>
    <property type="project" value="UniProtKB-KW"/>
</dbReference>
<dbReference type="PROSITE" id="PS50089">
    <property type="entry name" value="ZF_RING_2"/>
    <property type="match status" value="1"/>
</dbReference>
<accession>V4A954</accession>
<keyword evidence="7" id="KW-1185">Reference proteome</keyword>
<keyword evidence="3" id="KW-0862">Zinc</keyword>
<dbReference type="InterPro" id="IPR047153">
    <property type="entry name" value="TRIM45/56/19-like"/>
</dbReference>
<dbReference type="CTD" id="20232074"/>
<dbReference type="Proteomes" id="UP000030746">
    <property type="component" value="Unassembled WGS sequence"/>
</dbReference>
<feature type="domain" description="RING-type" evidence="5">
    <location>
        <begin position="13"/>
        <end position="54"/>
    </location>
</feature>
<dbReference type="InterPro" id="IPR001841">
    <property type="entry name" value="Znf_RING"/>
</dbReference>